<feature type="compositionally biased region" description="Low complexity" evidence="10">
    <location>
        <begin position="370"/>
        <end position="387"/>
    </location>
</feature>
<gene>
    <name evidence="14" type="ORF">SAMN05660706_1166</name>
</gene>
<dbReference type="Proteomes" id="UP000199584">
    <property type="component" value="Unassembled WGS sequence"/>
</dbReference>
<keyword evidence="6 11" id="KW-0472">Membrane</keyword>
<dbReference type="Pfam" id="PF02743">
    <property type="entry name" value="dCache_1"/>
    <property type="match status" value="1"/>
</dbReference>
<protein>
    <submittedName>
        <fullName evidence="14">Methyl-accepting chemotaxis sensory transducer with Cache sensor</fullName>
    </submittedName>
</protein>
<evidence type="ECO:0000256" key="3">
    <source>
        <dbReference type="ARBA" id="ARBA00022500"/>
    </source>
</evidence>
<dbReference type="AlphaFoldDB" id="A0A1I6DRL0"/>
<evidence type="ECO:0000256" key="5">
    <source>
        <dbReference type="ARBA" id="ARBA00022989"/>
    </source>
</evidence>
<dbReference type="InterPro" id="IPR029151">
    <property type="entry name" value="Sensor-like_sf"/>
</dbReference>
<dbReference type="STRING" id="39060.SAMN05660706_1166"/>
<dbReference type="InterPro" id="IPR003660">
    <property type="entry name" value="HAMP_dom"/>
</dbReference>
<dbReference type="InterPro" id="IPR033479">
    <property type="entry name" value="dCache_1"/>
</dbReference>
<dbReference type="EMBL" id="FOYM01000016">
    <property type="protein sequence ID" value="SFR08110.1"/>
    <property type="molecule type" value="Genomic_DNA"/>
</dbReference>
<sequence length="619" mass="66058">MNSLRLKLVIIISVATIALMGAVSYINYKTASNMLMDTLQGSAAGSAEYNAKIVNEWLKGIVKDINTISKTKSIRSMDPEEFLPVLKGIEKDNEDYEYLYVADKNGDGIGTNDKPVNVADRGYFGKVLQGQTVISDPIISKATGNRVIAVITPVYQDSDDKPDGLVGVTFTIKYLQELIKEMKINGYGYGFIQNKDMITIAHPEEEFVGNKKIVDVAGERLKSILQRMSNGEKGYDEYTFEGTQKLMAFAPVEISGWSVAQTANMADVMSPLGKIRETRMMVSVVSVVVMLLIALLIANFIAKPLLKLSQTAEAVAGGDLTQRVDIGLNSKDEIGRLVGAFAKMIENLKAMIADIRKNSEQLTSHSQELASASEEVSATVEEVASTTNEVAATSAQGAENAEEATRESEQMWQVAQEGSRAVRDTIAKINAIASASQNVSGAVQKLGEQSNQIGEIISTITNIADQTNLLALNAAIEAARAGEQGRGFAVVAEEVRKLAEQSAGAASEITDLIKEIQAGVDEAIAAMEHGTAEVNEGVQVAGSAGSALDQIVQAVEKNTALIQDVAAGSKQASEGTQQLTAAGEQIASTVQQVSGAAQKLANIAEELQNTVIKFKVDEV</sequence>
<dbReference type="PROSITE" id="PS50885">
    <property type="entry name" value="HAMP"/>
    <property type="match status" value="1"/>
</dbReference>
<evidence type="ECO:0000256" key="7">
    <source>
        <dbReference type="ARBA" id="ARBA00023224"/>
    </source>
</evidence>
<dbReference type="CDD" id="cd06225">
    <property type="entry name" value="HAMP"/>
    <property type="match status" value="1"/>
</dbReference>
<evidence type="ECO:0000256" key="10">
    <source>
        <dbReference type="SAM" id="MobiDB-lite"/>
    </source>
</evidence>
<dbReference type="GO" id="GO:0005886">
    <property type="term" value="C:plasma membrane"/>
    <property type="evidence" value="ECO:0007669"/>
    <property type="project" value="UniProtKB-SubCell"/>
</dbReference>
<dbReference type="CDD" id="cd11386">
    <property type="entry name" value="MCP_signal"/>
    <property type="match status" value="1"/>
</dbReference>
<keyword evidence="5 11" id="KW-1133">Transmembrane helix</keyword>
<feature type="transmembrane region" description="Helical" evidence="11">
    <location>
        <begin position="6"/>
        <end position="26"/>
    </location>
</feature>
<evidence type="ECO:0000259" key="12">
    <source>
        <dbReference type="PROSITE" id="PS50111"/>
    </source>
</evidence>
<dbReference type="PROSITE" id="PS50111">
    <property type="entry name" value="CHEMOTAXIS_TRANSDUC_2"/>
    <property type="match status" value="1"/>
</dbReference>
<keyword evidence="3" id="KW-0145">Chemotaxis</keyword>
<dbReference type="Pfam" id="PF00015">
    <property type="entry name" value="MCPsignal"/>
    <property type="match status" value="1"/>
</dbReference>
<evidence type="ECO:0000256" key="11">
    <source>
        <dbReference type="SAM" id="Phobius"/>
    </source>
</evidence>
<organism evidence="14 15">
    <name type="scientific">Desulfoscipio geothermicus DSM 3669</name>
    <dbReference type="NCBI Taxonomy" id="1121426"/>
    <lineage>
        <taxon>Bacteria</taxon>
        <taxon>Bacillati</taxon>
        <taxon>Bacillota</taxon>
        <taxon>Clostridia</taxon>
        <taxon>Eubacteriales</taxon>
        <taxon>Desulfallaceae</taxon>
        <taxon>Desulfoscipio</taxon>
    </lineage>
</organism>
<comment type="subcellular location">
    <subcellularLocation>
        <location evidence="1">Cell membrane</location>
        <topology evidence="1">Multi-pass membrane protein</topology>
    </subcellularLocation>
</comment>
<dbReference type="Gene3D" id="3.30.450.20">
    <property type="entry name" value="PAS domain"/>
    <property type="match status" value="1"/>
</dbReference>
<feature type="domain" description="HAMP" evidence="13">
    <location>
        <begin position="299"/>
        <end position="353"/>
    </location>
</feature>
<evidence type="ECO:0000256" key="8">
    <source>
        <dbReference type="ARBA" id="ARBA00029447"/>
    </source>
</evidence>
<keyword evidence="2" id="KW-1003">Cell membrane</keyword>
<evidence type="ECO:0000313" key="14">
    <source>
        <dbReference type="EMBL" id="SFR08110.1"/>
    </source>
</evidence>
<feature type="domain" description="Methyl-accepting transducer" evidence="12">
    <location>
        <begin position="351"/>
        <end position="594"/>
    </location>
</feature>
<dbReference type="Pfam" id="PF00672">
    <property type="entry name" value="HAMP"/>
    <property type="match status" value="1"/>
</dbReference>
<evidence type="ECO:0000256" key="9">
    <source>
        <dbReference type="PROSITE-ProRule" id="PRU00284"/>
    </source>
</evidence>
<feature type="transmembrane region" description="Helical" evidence="11">
    <location>
        <begin position="280"/>
        <end position="302"/>
    </location>
</feature>
<dbReference type="PANTHER" id="PTHR32089:SF112">
    <property type="entry name" value="LYSOZYME-LIKE PROTEIN-RELATED"/>
    <property type="match status" value="1"/>
</dbReference>
<dbReference type="SUPFAM" id="SSF103190">
    <property type="entry name" value="Sensory domain-like"/>
    <property type="match status" value="1"/>
</dbReference>
<keyword evidence="4 11" id="KW-0812">Transmembrane</keyword>
<keyword evidence="7 9" id="KW-0807">Transducer</keyword>
<dbReference type="FunFam" id="1.10.287.950:FF:000001">
    <property type="entry name" value="Methyl-accepting chemotaxis sensory transducer"/>
    <property type="match status" value="1"/>
</dbReference>
<dbReference type="OrthoDB" id="9810264at2"/>
<accession>A0A1I6DRL0</accession>
<reference evidence="15" key="1">
    <citation type="submission" date="2016-10" db="EMBL/GenBank/DDBJ databases">
        <authorList>
            <person name="Varghese N."/>
            <person name="Submissions S."/>
        </authorList>
    </citation>
    <scope>NUCLEOTIDE SEQUENCE [LARGE SCALE GENOMIC DNA]</scope>
    <source>
        <strain evidence="15">DSM 3669</strain>
    </source>
</reference>
<evidence type="ECO:0000256" key="6">
    <source>
        <dbReference type="ARBA" id="ARBA00023136"/>
    </source>
</evidence>
<dbReference type="SUPFAM" id="SSF58104">
    <property type="entry name" value="Methyl-accepting chemotaxis protein (MCP) signaling domain"/>
    <property type="match status" value="1"/>
</dbReference>
<evidence type="ECO:0000259" key="13">
    <source>
        <dbReference type="PROSITE" id="PS50885"/>
    </source>
</evidence>
<dbReference type="SMART" id="SM00283">
    <property type="entry name" value="MA"/>
    <property type="match status" value="1"/>
</dbReference>
<feature type="compositionally biased region" description="Polar residues" evidence="10">
    <location>
        <begin position="388"/>
        <end position="397"/>
    </location>
</feature>
<dbReference type="RefSeq" id="WP_092483795.1">
    <property type="nucleotide sequence ID" value="NZ_FOYM01000016.1"/>
</dbReference>
<dbReference type="GO" id="GO:0006935">
    <property type="term" value="P:chemotaxis"/>
    <property type="evidence" value="ECO:0007669"/>
    <property type="project" value="UniProtKB-KW"/>
</dbReference>
<evidence type="ECO:0000313" key="15">
    <source>
        <dbReference type="Proteomes" id="UP000199584"/>
    </source>
</evidence>
<evidence type="ECO:0000256" key="2">
    <source>
        <dbReference type="ARBA" id="ARBA00022475"/>
    </source>
</evidence>
<evidence type="ECO:0000256" key="4">
    <source>
        <dbReference type="ARBA" id="ARBA00022692"/>
    </source>
</evidence>
<dbReference type="InterPro" id="IPR004089">
    <property type="entry name" value="MCPsignal_dom"/>
</dbReference>
<dbReference type="PANTHER" id="PTHR32089">
    <property type="entry name" value="METHYL-ACCEPTING CHEMOTAXIS PROTEIN MCPB"/>
    <property type="match status" value="1"/>
</dbReference>
<dbReference type="CDD" id="cd12914">
    <property type="entry name" value="PDC1_DGC_like"/>
    <property type="match status" value="1"/>
</dbReference>
<dbReference type="CDD" id="cd12912">
    <property type="entry name" value="PDC2_MCP_like"/>
    <property type="match status" value="1"/>
</dbReference>
<dbReference type="GO" id="GO:0007165">
    <property type="term" value="P:signal transduction"/>
    <property type="evidence" value="ECO:0007669"/>
    <property type="project" value="UniProtKB-KW"/>
</dbReference>
<feature type="region of interest" description="Disordered" evidence="10">
    <location>
        <begin position="365"/>
        <end position="407"/>
    </location>
</feature>
<evidence type="ECO:0000256" key="1">
    <source>
        <dbReference type="ARBA" id="ARBA00004651"/>
    </source>
</evidence>
<dbReference type="Gene3D" id="1.10.287.950">
    <property type="entry name" value="Methyl-accepting chemotaxis protein"/>
    <property type="match status" value="1"/>
</dbReference>
<keyword evidence="15" id="KW-1185">Reference proteome</keyword>
<proteinExistence type="inferred from homology"/>
<dbReference type="SMART" id="SM00304">
    <property type="entry name" value="HAMP"/>
    <property type="match status" value="1"/>
</dbReference>
<name>A0A1I6DRL0_9FIRM</name>
<comment type="similarity">
    <text evidence="8">Belongs to the methyl-accepting chemotaxis (MCP) protein family.</text>
</comment>